<dbReference type="SUPFAM" id="SSF51905">
    <property type="entry name" value="FAD/NAD(P)-binding domain"/>
    <property type="match status" value="1"/>
</dbReference>
<dbReference type="InterPro" id="IPR023166">
    <property type="entry name" value="BaiN-like_dom_sf"/>
</dbReference>
<evidence type="ECO:0008006" key="9">
    <source>
        <dbReference type="Google" id="ProtNLM"/>
    </source>
</evidence>
<evidence type="ECO:0000259" key="6">
    <source>
        <dbReference type="Pfam" id="PF22780"/>
    </source>
</evidence>
<evidence type="ECO:0000256" key="4">
    <source>
        <dbReference type="SAM" id="Phobius"/>
    </source>
</evidence>
<dbReference type="InterPro" id="IPR057661">
    <property type="entry name" value="RsdA/BaiN/AoA(So)_Rossmann"/>
</dbReference>
<protein>
    <recommendedName>
        <fullName evidence="9">Aminoacetone oxidase family FAD-binding enzyme</fullName>
    </recommendedName>
</protein>
<keyword evidence="4" id="KW-1133">Transmembrane helix</keyword>
<proteinExistence type="predicted"/>
<evidence type="ECO:0000313" key="7">
    <source>
        <dbReference type="EMBL" id="KAK9903577.1"/>
    </source>
</evidence>
<dbReference type="PRINTS" id="PR00411">
    <property type="entry name" value="PNDRDTASEI"/>
</dbReference>
<dbReference type="InterPro" id="IPR004792">
    <property type="entry name" value="BaiN-like"/>
</dbReference>
<keyword evidence="4" id="KW-0812">Transmembrane</keyword>
<dbReference type="PANTHER" id="PTHR42887">
    <property type="entry name" value="OS12G0638800 PROTEIN"/>
    <property type="match status" value="1"/>
</dbReference>
<comment type="cofactor">
    <cofactor evidence="1">
        <name>FAD</name>
        <dbReference type="ChEBI" id="CHEBI:57692"/>
    </cofactor>
</comment>
<reference evidence="7 8" key="1">
    <citation type="journal article" date="2024" name="Nat. Commun.">
        <title>Phylogenomics reveals the evolutionary origins of lichenization in chlorophyte algae.</title>
        <authorList>
            <person name="Puginier C."/>
            <person name="Libourel C."/>
            <person name="Otte J."/>
            <person name="Skaloud P."/>
            <person name="Haon M."/>
            <person name="Grisel S."/>
            <person name="Petersen M."/>
            <person name="Berrin J.G."/>
            <person name="Delaux P.M."/>
            <person name="Dal Grande F."/>
            <person name="Keller J."/>
        </authorList>
    </citation>
    <scope>NUCLEOTIDE SEQUENCE [LARGE SCALE GENOMIC DNA]</scope>
    <source>
        <strain evidence="7 8">SAG 216-7</strain>
    </source>
</reference>
<evidence type="ECO:0000256" key="2">
    <source>
        <dbReference type="ARBA" id="ARBA00022630"/>
    </source>
</evidence>
<name>A0ABR2YED5_9CHLO</name>
<dbReference type="Gene3D" id="3.50.50.60">
    <property type="entry name" value="FAD/NAD(P)-binding domain"/>
    <property type="match status" value="1"/>
</dbReference>
<feature type="domain" description="RsdA/BaiN/AoA(So)-like insert" evidence="6">
    <location>
        <begin position="205"/>
        <end position="372"/>
    </location>
</feature>
<keyword evidence="2" id="KW-0285">Flavoprotein</keyword>
<evidence type="ECO:0000256" key="1">
    <source>
        <dbReference type="ARBA" id="ARBA00001974"/>
    </source>
</evidence>
<dbReference type="NCBIfam" id="TIGR00275">
    <property type="entry name" value="aminoacetone oxidase family FAD-binding enzyme"/>
    <property type="match status" value="1"/>
</dbReference>
<dbReference type="InterPro" id="IPR055178">
    <property type="entry name" value="RsdA/BaiN/AoA(So)-like_dom"/>
</dbReference>
<dbReference type="PANTHER" id="PTHR42887:SF2">
    <property type="entry name" value="OS12G0638800 PROTEIN"/>
    <property type="match status" value="1"/>
</dbReference>
<dbReference type="InterPro" id="IPR036188">
    <property type="entry name" value="FAD/NAD-bd_sf"/>
</dbReference>
<keyword evidence="4" id="KW-0472">Membrane</keyword>
<dbReference type="Pfam" id="PF22780">
    <property type="entry name" value="HI0933_like_1st"/>
    <property type="match status" value="1"/>
</dbReference>
<dbReference type="Proteomes" id="UP001491310">
    <property type="component" value="Unassembled WGS sequence"/>
</dbReference>
<evidence type="ECO:0000313" key="8">
    <source>
        <dbReference type="Proteomes" id="UP001491310"/>
    </source>
</evidence>
<organism evidence="7 8">
    <name type="scientific">Coccomyxa subellipsoidea</name>
    <dbReference type="NCBI Taxonomy" id="248742"/>
    <lineage>
        <taxon>Eukaryota</taxon>
        <taxon>Viridiplantae</taxon>
        <taxon>Chlorophyta</taxon>
        <taxon>core chlorophytes</taxon>
        <taxon>Trebouxiophyceae</taxon>
        <taxon>Trebouxiophyceae incertae sedis</taxon>
        <taxon>Coccomyxaceae</taxon>
        <taxon>Coccomyxa</taxon>
    </lineage>
</organism>
<dbReference type="Pfam" id="PF03486">
    <property type="entry name" value="HI0933_like"/>
    <property type="match status" value="1"/>
</dbReference>
<comment type="caution">
    <text evidence="7">The sequence shown here is derived from an EMBL/GenBank/DDBJ whole genome shotgun (WGS) entry which is preliminary data.</text>
</comment>
<sequence>MRPRFLSSVSKAAPSVIITGGGAAGLTAAYFAALQGSQVTVLERTREPGKKVLISGGARCNVLPMEVDVQRDFVTESSPSALRAIFASWSLEDCKRWLEDDIGLALATEEENMKYFPASNSSREVRDRLVGACTNLGVRIQCKASVEALSSLPGGGWRCSLGDGSHCEADSIVVATGGLSFPKMGTDGTGHRIVGGLGHSIKPVYPALTPLKGRHPAGSQLAGLSLYGVDLHCAAAAAAAKGKKKGQQAQRSAFLFTHRGYSGPSVLDLSHSVTMALERGTPLPRLKANWLGDSRAEWEARMVACPGSSSVPSLLRKHGLPQRLAEAICAEAGVSDRRMAELRKTERVALLEKLTEYPLEYDGHEGYAKAEVTGGGVPLSEVDCRTMESRVLPRVHLCGEILDVFGRIGGFNFYWAWLTGRLAGMHAAQSVE</sequence>
<feature type="transmembrane region" description="Helical" evidence="4">
    <location>
        <begin position="12"/>
        <end position="33"/>
    </location>
</feature>
<dbReference type="SUPFAM" id="SSF160996">
    <property type="entry name" value="HI0933 insert domain-like"/>
    <property type="match status" value="1"/>
</dbReference>
<evidence type="ECO:0000256" key="3">
    <source>
        <dbReference type="ARBA" id="ARBA00022827"/>
    </source>
</evidence>
<keyword evidence="8" id="KW-1185">Reference proteome</keyword>
<keyword evidence="3" id="KW-0274">FAD</keyword>
<dbReference type="EMBL" id="JALJOT010000014">
    <property type="protein sequence ID" value="KAK9903577.1"/>
    <property type="molecule type" value="Genomic_DNA"/>
</dbReference>
<gene>
    <name evidence="7" type="ORF">WJX75_009175</name>
</gene>
<dbReference type="Gene3D" id="2.40.30.10">
    <property type="entry name" value="Translation factors"/>
    <property type="match status" value="1"/>
</dbReference>
<dbReference type="Gene3D" id="1.10.8.260">
    <property type="entry name" value="HI0933 insert domain-like"/>
    <property type="match status" value="1"/>
</dbReference>
<evidence type="ECO:0000259" key="5">
    <source>
        <dbReference type="Pfam" id="PF03486"/>
    </source>
</evidence>
<feature type="domain" description="RsdA/BaiN/AoA(So)-like Rossmann fold-like" evidence="5">
    <location>
        <begin position="15"/>
        <end position="425"/>
    </location>
</feature>
<accession>A0ABR2YED5</accession>